<evidence type="ECO:0000259" key="6">
    <source>
        <dbReference type="Pfam" id="PF00460"/>
    </source>
</evidence>
<keyword evidence="5" id="KW-0975">Bacterial flagellum</keyword>
<evidence type="ECO:0000256" key="5">
    <source>
        <dbReference type="ARBA" id="ARBA00023143"/>
    </source>
</evidence>
<evidence type="ECO:0000313" key="9">
    <source>
        <dbReference type="EMBL" id="VAV85579.1"/>
    </source>
</evidence>
<dbReference type="InterPro" id="IPR002371">
    <property type="entry name" value="FlgK"/>
</dbReference>
<evidence type="ECO:0000256" key="2">
    <source>
        <dbReference type="ARBA" id="ARBA00004613"/>
    </source>
</evidence>
<protein>
    <submittedName>
        <fullName evidence="9">Flagellar hook-associated protein FlgK</fullName>
    </submittedName>
</protein>
<dbReference type="Pfam" id="PF22638">
    <property type="entry name" value="FlgK_D1"/>
    <property type="match status" value="1"/>
</dbReference>
<dbReference type="EMBL" id="UOEA01000090">
    <property type="protein sequence ID" value="VAV85579.1"/>
    <property type="molecule type" value="Genomic_DNA"/>
</dbReference>
<accession>A0A3B0QZP7</accession>
<evidence type="ECO:0000256" key="4">
    <source>
        <dbReference type="ARBA" id="ARBA00022525"/>
    </source>
</evidence>
<dbReference type="InterPro" id="IPR010930">
    <property type="entry name" value="Flg_bb/hook_C_dom"/>
</dbReference>
<evidence type="ECO:0000256" key="1">
    <source>
        <dbReference type="ARBA" id="ARBA00004365"/>
    </source>
</evidence>
<dbReference type="GO" id="GO:0005576">
    <property type="term" value="C:extracellular region"/>
    <property type="evidence" value="ECO:0007669"/>
    <property type="project" value="UniProtKB-SubCell"/>
</dbReference>
<keyword evidence="9" id="KW-0969">Cilium</keyword>
<proteinExistence type="inferred from homology"/>
<keyword evidence="9" id="KW-0282">Flagellum</keyword>
<feature type="domain" description="Flagellar basal-body/hook protein C-terminal" evidence="7">
    <location>
        <begin position="509"/>
        <end position="547"/>
    </location>
</feature>
<feature type="domain" description="Flagellar basal body rod protein N-terminal" evidence="6">
    <location>
        <begin position="9"/>
        <end position="37"/>
    </location>
</feature>
<dbReference type="AlphaFoldDB" id="A0A3B0QZP7"/>
<reference evidence="9" key="1">
    <citation type="submission" date="2018-06" db="EMBL/GenBank/DDBJ databases">
        <authorList>
            <person name="Zhirakovskaya E."/>
        </authorList>
    </citation>
    <scope>NUCLEOTIDE SEQUENCE</scope>
</reference>
<dbReference type="NCBIfam" id="TIGR02492">
    <property type="entry name" value="flgK_ends"/>
    <property type="match status" value="1"/>
</dbReference>
<gene>
    <name evidence="9" type="ORF">MNBD_DELTA01-365</name>
</gene>
<keyword evidence="4" id="KW-0964">Secreted</keyword>
<keyword evidence="9" id="KW-0966">Cell projection</keyword>
<evidence type="ECO:0000256" key="3">
    <source>
        <dbReference type="ARBA" id="ARBA00009677"/>
    </source>
</evidence>
<sequence>MSEITSLMSIARTALMSTQKSISVVSHNIANANTEGYSKQRTLLETRAPAEVGGLLFGRGVDIADISRIYDPFIEASLRDAKSDFSFFDSKGAVLSNVESIINDLATEFGLSFSINDFFNGFQDVANDPSSATERGSLLAKASVMADTLQRIDQRVKQELTSIGGQVDALVVEVNSLANRIADVNKEIIFMSNRNLTPNDLLDKRDSLLRDLSEIIDISTFKDNEGTVNVLMGTGIKLVSGTQVTKVTLVEPSLTTGSYELLSGGVVKFASRLTGGSIKGLIDGRDQAISTLKQIDVLAASIYQDVNGLHSAGYGLDNSTGNDFFTGIQVYTEAESDNTGGARVSASSITSLSALTLDDYQITFSAPATYNVVNSKTGSVVVSAGAYTSGNAIAFEGISVTITNNTGAPAVGDTFDISATHGLTGNIDIAITDTDKVAASSTLAGLPGNNINALAMSALRDAKNTVGKTYADYHTGILTEVGVESNFLNVNLELQESVVQELTNSRESVSGVSLEEEAIEMIKLQRSFEAAAKLLTVADEMFQTILSIKR</sequence>
<dbReference type="Pfam" id="PF06429">
    <property type="entry name" value="Flg_bbr_C"/>
    <property type="match status" value="1"/>
</dbReference>
<dbReference type="InterPro" id="IPR053927">
    <property type="entry name" value="FlgK_helical"/>
</dbReference>
<feature type="domain" description="Flagellar hook-associated protein FlgK helical" evidence="8">
    <location>
        <begin position="95"/>
        <end position="325"/>
    </location>
</feature>
<dbReference type="GO" id="GO:0005198">
    <property type="term" value="F:structural molecule activity"/>
    <property type="evidence" value="ECO:0007669"/>
    <property type="project" value="InterPro"/>
</dbReference>
<name>A0A3B0QZP7_9ZZZZ</name>
<dbReference type="Pfam" id="PF00460">
    <property type="entry name" value="Flg_bb_rod"/>
    <property type="match status" value="1"/>
</dbReference>
<dbReference type="PANTHER" id="PTHR30033:SF1">
    <property type="entry name" value="FLAGELLAR HOOK-ASSOCIATED PROTEIN 1"/>
    <property type="match status" value="1"/>
</dbReference>
<dbReference type="SUPFAM" id="SSF64518">
    <property type="entry name" value="Phase 1 flagellin"/>
    <property type="match status" value="1"/>
</dbReference>
<dbReference type="GO" id="GO:0044780">
    <property type="term" value="P:bacterial-type flagellum assembly"/>
    <property type="evidence" value="ECO:0007669"/>
    <property type="project" value="InterPro"/>
</dbReference>
<evidence type="ECO:0000259" key="7">
    <source>
        <dbReference type="Pfam" id="PF06429"/>
    </source>
</evidence>
<dbReference type="PANTHER" id="PTHR30033">
    <property type="entry name" value="FLAGELLAR HOOK-ASSOCIATED PROTEIN 1"/>
    <property type="match status" value="1"/>
</dbReference>
<comment type="subcellular location">
    <subcellularLocation>
        <location evidence="1">Bacterial flagellum</location>
    </subcellularLocation>
    <subcellularLocation>
        <location evidence="2">Secreted</location>
    </subcellularLocation>
</comment>
<dbReference type="InterPro" id="IPR001444">
    <property type="entry name" value="Flag_bb_rod_N"/>
</dbReference>
<dbReference type="GO" id="GO:0009424">
    <property type="term" value="C:bacterial-type flagellum hook"/>
    <property type="evidence" value="ECO:0007669"/>
    <property type="project" value="InterPro"/>
</dbReference>
<dbReference type="PRINTS" id="PR01005">
    <property type="entry name" value="FLGHOOKAP1"/>
</dbReference>
<comment type="similarity">
    <text evidence="3">Belongs to the flagella basal body rod proteins family.</text>
</comment>
<evidence type="ECO:0000259" key="8">
    <source>
        <dbReference type="Pfam" id="PF22638"/>
    </source>
</evidence>
<organism evidence="9">
    <name type="scientific">hydrothermal vent metagenome</name>
    <dbReference type="NCBI Taxonomy" id="652676"/>
    <lineage>
        <taxon>unclassified sequences</taxon>
        <taxon>metagenomes</taxon>
        <taxon>ecological metagenomes</taxon>
    </lineage>
</organism>